<evidence type="ECO:0000313" key="3">
    <source>
        <dbReference type="Proteomes" id="UP000002217"/>
    </source>
</evidence>
<dbReference type="RefSeq" id="WP_015756306.1">
    <property type="nucleotide sequence ID" value="NC_013216.1"/>
</dbReference>
<dbReference type="KEGG" id="dae:Dtox_0673"/>
<evidence type="ECO:0000313" key="2">
    <source>
        <dbReference type="EMBL" id="ACV61588.1"/>
    </source>
</evidence>
<gene>
    <name evidence="2" type="ordered locus">Dtox_0673</name>
</gene>
<name>C8W1E3_DESAS</name>
<dbReference type="HOGENOM" id="CLU_136185_0_0_9"/>
<dbReference type="Proteomes" id="UP000002217">
    <property type="component" value="Chromosome"/>
</dbReference>
<sequence length="163" mass="18338">MQNLFQQLRDCLNIQKNIAIKLFKASQQHLEALKRNNHTDIKATAGRQEILTGELVKIQNTCSGLQDEIKNELGLPAGTALSALSESAPGFLSHELLTLIQELRNLFVKIQDINEINNILTQNALSFNERLINILLPKQRLTYKENGVIDEKQPGISRLNLTV</sequence>
<dbReference type="SUPFAM" id="SSF140566">
    <property type="entry name" value="FlgN-like"/>
    <property type="match status" value="1"/>
</dbReference>
<organism evidence="2 3">
    <name type="scientific">Desulfofarcimen acetoxidans (strain ATCC 49208 / DSM 771 / KCTC 5769 / VKM B-1644 / 5575)</name>
    <name type="common">Desulfotomaculum acetoxidans</name>
    <dbReference type="NCBI Taxonomy" id="485916"/>
    <lineage>
        <taxon>Bacteria</taxon>
        <taxon>Bacillati</taxon>
        <taxon>Bacillota</taxon>
        <taxon>Clostridia</taxon>
        <taxon>Eubacteriales</taxon>
        <taxon>Peptococcaceae</taxon>
        <taxon>Desulfofarcimen</taxon>
    </lineage>
</organism>
<dbReference type="InterPro" id="IPR007809">
    <property type="entry name" value="FlgN-like"/>
</dbReference>
<dbReference type="AlphaFoldDB" id="C8W1E3"/>
<protein>
    <submittedName>
        <fullName evidence="2">FlgN family protein</fullName>
    </submittedName>
</protein>
<dbReference type="Gene3D" id="1.20.58.300">
    <property type="entry name" value="FlgN-like"/>
    <property type="match status" value="1"/>
</dbReference>
<proteinExistence type="predicted"/>
<reference evidence="2 3" key="1">
    <citation type="journal article" date="2009" name="Stand. Genomic Sci.">
        <title>Complete genome sequence of Desulfotomaculum acetoxidans type strain (5575).</title>
        <authorList>
            <person name="Spring S."/>
            <person name="Lapidus A."/>
            <person name="Schroder M."/>
            <person name="Gleim D."/>
            <person name="Sims D."/>
            <person name="Meincke L."/>
            <person name="Glavina Del Rio T."/>
            <person name="Tice H."/>
            <person name="Copeland A."/>
            <person name="Cheng J.F."/>
            <person name="Lucas S."/>
            <person name="Chen F."/>
            <person name="Nolan M."/>
            <person name="Bruce D."/>
            <person name="Goodwin L."/>
            <person name="Pitluck S."/>
            <person name="Ivanova N."/>
            <person name="Mavromatis K."/>
            <person name="Mikhailova N."/>
            <person name="Pati A."/>
            <person name="Chen A."/>
            <person name="Palaniappan K."/>
            <person name="Land M."/>
            <person name="Hauser L."/>
            <person name="Chang Y.J."/>
            <person name="Jeffries C.D."/>
            <person name="Chain P."/>
            <person name="Saunders E."/>
            <person name="Brettin T."/>
            <person name="Detter J.C."/>
            <person name="Goker M."/>
            <person name="Bristow J."/>
            <person name="Eisen J.A."/>
            <person name="Markowitz V."/>
            <person name="Hugenholtz P."/>
            <person name="Kyrpides N.C."/>
            <person name="Klenk H.P."/>
            <person name="Han C."/>
        </authorList>
    </citation>
    <scope>NUCLEOTIDE SEQUENCE [LARGE SCALE GENOMIC DNA]</scope>
    <source>
        <strain evidence="3">ATCC 49208 / DSM 771 / VKM B-1644</strain>
    </source>
</reference>
<dbReference type="GO" id="GO:0044780">
    <property type="term" value="P:bacterial-type flagellum assembly"/>
    <property type="evidence" value="ECO:0007669"/>
    <property type="project" value="InterPro"/>
</dbReference>
<dbReference type="Pfam" id="PF05130">
    <property type="entry name" value="FlgN"/>
    <property type="match status" value="1"/>
</dbReference>
<keyword evidence="1" id="KW-1005">Bacterial flagellum biogenesis</keyword>
<dbReference type="STRING" id="485916.Dtox_0673"/>
<keyword evidence="3" id="KW-1185">Reference proteome</keyword>
<dbReference type="InterPro" id="IPR036679">
    <property type="entry name" value="FlgN-like_sf"/>
</dbReference>
<accession>C8W1E3</accession>
<dbReference type="OrthoDB" id="1808278at2"/>
<evidence type="ECO:0000256" key="1">
    <source>
        <dbReference type="ARBA" id="ARBA00022795"/>
    </source>
</evidence>
<dbReference type="EMBL" id="CP001720">
    <property type="protein sequence ID" value="ACV61588.1"/>
    <property type="molecule type" value="Genomic_DNA"/>
</dbReference>